<feature type="signal peptide" evidence="1">
    <location>
        <begin position="1"/>
        <end position="22"/>
    </location>
</feature>
<dbReference type="AlphaFoldDB" id="A0A3G8Y0B7"/>
<keyword evidence="3" id="KW-1185">Reference proteome</keyword>
<dbReference type="EMBL" id="CP034159">
    <property type="protein sequence ID" value="AZI34056.1"/>
    <property type="molecule type" value="Genomic_DNA"/>
</dbReference>
<dbReference type="RefSeq" id="WP_125025692.1">
    <property type="nucleotide sequence ID" value="NZ_CP034159.1"/>
</dbReference>
<reference evidence="3" key="1">
    <citation type="submission" date="2018-11" db="EMBL/GenBank/DDBJ databases">
        <title>Proposal to divide the Flavobacteriaceae and reorganize its genera based on Amino Acid Identity values calculated from whole genome sequences.</title>
        <authorList>
            <person name="Nicholson A.C."/>
            <person name="Gulvik C.A."/>
            <person name="Whitney A.M."/>
            <person name="Humrighouse B.W."/>
            <person name="Bell M."/>
            <person name="Holmes B."/>
            <person name="Steigerwalt A.G."/>
            <person name="Villarma A."/>
            <person name="Sheth M."/>
            <person name="Batra D."/>
            <person name="Pryor J."/>
            <person name="Bernardet J.-F."/>
            <person name="Hugo C."/>
            <person name="Kampfer P."/>
            <person name="Newman J.D."/>
            <person name="McQuiston J.R."/>
        </authorList>
    </citation>
    <scope>NUCLEOTIDE SEQUENCE [LARGE SCALE GENOMIC DNA]</scope>
    <source>
        <strain evidence="3">G0081</strain>
    </source>
</reference>
<organism evidence="2 3">
    <name type="scientific">Kaistella carnis</name>
    <dbReference type="NCBI Taxonomy" id="1241979"/>
    <lineage>
        <taxon>Bacteria</taxon>
        <taxon>Pseudomonadati</taxon>
        <taxon>Bacteroidota</taxon>
        <taxon>Flavobacteriia</taxon>
        <taxon>Flavobacteriales</taxon>
        <taxon>Weeksellaceae</taxon>
        <taxon>Chryseobacterium group</taxon>
        <taxon>Kaistella</taxon>
    </lineage>
</organism>
<evidence type="ECO:0000256" key="1">
    <source>
        <dbReference type="SAM" id="SignalP"/>
    </source>
</evidence>
<dbReference type="Proteomes" id="UP000270185">
    <property type="component" value="Chromosome"/>
</dbReference>
<accession>A0A3G8Y0B7</accession>
<keyword evidence="1" id="KW-0732">Signal</keyword>
<evidence type="ECO:0000313" key="2">
    <source>
        <dbReference type="EMBL" id="AZI34056.1"/>
    </source>
</evidence>
<feature type="chain" id="PRO_5018083256" evidence="1">
    <location>
        <begin position="23"/>
        <end position="183"/>
    </location>
</feature>
<protein>
    <submittedName>
        <fullName evidence="2">Uncharacterized protein</fullName>
    </submittedName>
</protein>
<evidence type="ECO:0000313" key="3">
    <source>
        <dbReference type="Proteomes" id="UP000270185"/>
    </source>
</evidence>
<gene>
    <name evidence="2" type="ORF">EIB73_13115</name>
</gene>
<proteinExistence type="predicted"/>
<dbReference type="KEGG" id="ccas:EIB73_13115"/>
<name>A0A3G8Y0B7_9FLAO</name>
<sequence>MKKLKVYLFFGLSLFFGASLHAQEKIQDLNALLDQSGGKTTVSKSTLKNNQEKSNNDELLKEIFFDAHGMIAVVNGKDAVKWERVDKPVQDMDLKSVSEIPTLKAAYPDQIYLIRTIRITYSNNMDSVAELAADMPNLQNILITSYKEMPEDIDEQLANFLSKLQRSQINPVNVYYYQEAQPQ</sequence>